<evidence type="ECO:0000313" key="2">
    <source>
        <dbReference type="Proteomes" id="UP000279228"/>
    </source>
</evidence>
<keyword evidence="2" id="KW-1185">Reference proteome</keyword>
<accession>A0ABX9URG0</accession>
<dbReference type="Proteomes" id="UP000279228">
    <property type="component" value="Unassembled WGS sequence"/>
</dbReference>
<protein>
    <recommendedName>
        <fullName evidence="3">DUF4376 domain-containing protein</fullName>
    </recommendedName>
</protein>
<proteinExistence type="predicted"/>
<evidence type="ECO:0000313" key="1">
    <source>
        <dbReference type="EMBL" id="RMH95405.1"/>
    </source>
</evidence>
<comment type="caution">
    <text evidence="1">The sequence shown here is derived from an EMBL/GenBank/DDBJ whole genome shotgun (WGS) entry which is preliminary data.</text>
</comment>
<organism evidence="1 2">
    <name type="scientific">Pseudomonas songnenensis</name>
    <dbReference type="NCBI Taxonomy" id="1176259"/>
    <lineage>
        <taxon>Bacteria</taxon>
        <taxon>Pseudomonadati</taxon>
        <taxon>Pseudomonadota</taxon>
        <taxon>Gammaproteobacteria</taxon>
        <taxon>Pseudomonadales</taxon>
        <taxon>Pseudomonadaceae</taxon>
        <taxon>Pseudomonas</taxon>
    </lineage>
</organism>
<evidence type="ECO:0008006" key="3">
    <source>
        <dbReference type="Google" id="ProtNLM"/>
    </source>
</evidence>
<dbReference type="RefSeq" id="WP_122099636.1">
    <property type="nucleotide sequence ID" value="NZ_JAMOHS010000028.1"/>
</dbReference>
<reference evidence="1 2" key="1">
    <citation type="submission" date="2018-10" db="EMBL/GenBank/DDBJ databases">
        <title>Pseudomonas songnenensis NEAU-ST5-5(T) genome.</title>
        <authorList>
            <person name="Pengp J."/>
            <person name="Liu Z.-P."/>
        </authorList>
    </citation>
    <scope>NUCLEOTIDE SEQUENCE [LARGE SCALE GENOMIC DNA]</scope>
    <source>
        <strain evidence="1 2">NEAU-ST5-5</strain>
    </source>
</reference>
<dbReference type="EMBL" id="RFFN01000006">
    <property type="protein sequence ID" value="RMH95405.1"/>
    <property type="molecule type" value="Genomic_DNA"/>
</dbReference>
<name>A0ABX9URG0_9PSED</name>
<sequence>MTKHTPGPWFIGRSGHGQPYQIETADGLCVTKWGGISRPASQEGEANARLISAAPDLLDALTQCRAELLSMIDKHNKQDADDGSWLYDYQTVVEADAALAKARGEA</sequence>
<gene>
    <name evidence="1" type="ORF">EA798_16565</name>
</gene>